<keyword evidence="2" id="KW-0732">Signal</keyword>
<accession>Q22R56</accession>
<protein>
    <submittedName>
        <fullName evidence="3">Transmembrane protein, putative</fullName>
    </submittedName>
</protein>
<feature type="transmembrane region" description="Helical" evidence="1">
    <location>
        <begin position="2377"/>
        <end position="2394"/>
    </location>
</feature>
<dbReference type="Proteomes" id="UP000009168">
    <property type="component" value="Unassembled WGS sequence"/>
</dbReference>
<evidence type="ECO:0000256" key="1">
    <source>
        <dbReference type="SAM" id="Phobius"/>
    </source>
</evidence>
<keyword evidence="1" id="KW-0472">Membrane</keyword>
<proteinExistence type="predicted"/>
<dbReference type="KEGG" id="tet:TTHERM_00024250"/>
<reference evidence="4" key="1">
    <citation type="journal article" date="2006" name="PLoS Biol.">
        <title>Macronuclear genome sequence of the ciliate Tetrahymena thermophila, a model eukaryote.</title>
        <authorList>
            <person name="Eisen J.A."/>
            <person name="Coyne R.S."/>
            <person name="Wu M."/>
            <person name="Wu D."/>
            <person name="Thiagarajan M."/>
            <person name="Wortman J.R."/>
            <person name="Badger J.H."/>
            <person name="Ren Q."/>
            <person name="Amedeo P."/>
            <person name="Jones K.M."/>
            <person name="Tallon L.J."/>
            <person name="Delcher A.L."/>
            <person name="Salzberg S.L."/>
            <person name="Silva J.C."/>
            <person name="Haas B.J."/>
            <person name="Majoros W.H."/>
            <person name="Farzad M."/>
            <person name="Carlton J.M."/>
            <person name="Smith R.K. Jr."/>
            <person name="Garg J."/>
            <person name="Pearlman R.E."/>
            <person name="Karrer K.M."/>
            <person name="Sun L."/>
            <person name="Manning G."/>
            <person name="Elde N.C."/>
            <person name="Turkewitz A.P."/>
            <person name="Asai D.J."/>
            <person name="Wilkes D.E."/>
            <person name="Wang Y."/>
            <person name="Cai H."/>
            <person name="Collins K."/>
            <person name="Stewart B.A."/>
            <person name="Lee S.R."/>
            <person name="Wilamowska K."/>
            <person name="Weinberg Z."/>
            <person name="Ruzzo W.L."/>
            <person name="Wloga D."/>
            <person name="Gaertig J."/>
            <person name="Frankel J."/>
            <person name="Tsao C.-C."/>
            <person name="Gorovsky M.A."/>
            <person name="Keeling P.J."/>
            <person name="Waller R.F."/>
            <person name="Patron N.J."/>
            <person name="Cherry J.M."/>
            <person name="Stover N.A."/>
            <person name="Krieger C.J."/>
            <person name="del Toro C."/>
            <person name="Ryder H.F."/>
            <person name="Williamson S.C."/>
            <person name="Barbeau R.A."/>
            <person name="Hamilton E.P."/>
            <person name="Orias E."/>
        </authorList>
    </citation>
    <scope>NUCLEOTIDE SEQUENCE [LARGE SCALE GENOMIC DNA]</scope>
    <source>
        <strain evidence="4">SB210</strain>
    </source>
</reference>
<dbReference type="OrthoDB" id="290667at2759"/>
<evidence type="ECO:0000313" key="3">
    <source>
        <dbReference type="EMBL" id="EAR88266.2"/>
    </source>
</evidence>
<keyword evidence="1" id="KW-1133">Transmembrane helix</keyword>
<dbReference type="eggNOG" id="ENOG502SI7C">
    <property type="taxonomic scope" value="Eukaryota"/>
</dbReference>
<keyword evidence="4" id="KW-1185">Reference proteome</keyword>
<name>Q22R56_TETTS</name>
<dbReference type="HOGENOM" id="CLU_229314_0_0_1"/>
<organism evidence="3 4">
    <name type="scientific">Tetrahymena thermophila (strain SB210)</name>
    <dbReference type="NCBI Taxonomy" id="312017"/>
    <lineage>
        <taxon>Eukaryota</taxon>
        <taxon>Sar</taxon>
        <taxon>Alveolata</taxon>
        <taxon>Ciliophora</taxon>
        <taxon>Intramacronucleata</taxon>
        <taxon>Oligohymenophorea</taxon>
        <taxon>Hymenostomatida</taxon>
        <taxon>Tetrahymenina</taxon>
        <taxon>Tetrahymenidae</taxon>
        <taxon>Tetrahymena</taxon>
    </lineage>
</organism>
<feature type="chain" id="PRO_5004200981" evidence="2">
    <location>
        <begin position="30"/>
        <end position="2395"/>
    </location>
</feature>
<evidence type="ECO:0000313" key="4">
    <source>
        <dbReference type="Proteomes" id="UP000009168"/>
    </source>
</evidence>
<feature type="signal peptide" evidence="2">
    <location>
        <begin position="1"/>
        <end position="29"/>
    </location>
</feature>
<dbReference type="EMBL" id="GG662845">
    <property type="protein sequence ID" value="EAR88266.2"/>
    <property type="molecule type" value="Genomic_DNA"/>
</dbReference>
<keyword evidence="1 3" id="KW-0812">Transmembrane</keyword>
<dbReference type="GeneID" id="7828759"/>
<sequence length="2395" mass="266491">MRLLKILFQESALFSLLIALVYCLRAVKAGQIFGQSIVVDYNYDGYAQKITLLVQFESSLGNTEAMQIQFPTSLGPSNQVFGSIYEDGIDLLLAGNVVSDSTSQNNYYIFAFNANLKANVFYRIEITFVNQIINNLVFNDPISMFTMSQIGSNSIIYDSNPSLFYLYIAPNIPNETLIVNIQLNSKPQEEYITDPGIIYSSFIDITPSISNSQGGYYYVYIDVGPNIIGSTNGADFQFVGKCQSVENKCDPTQNDPNCININQVKSNCTIDSQTGRIQFIQKDPIIAQQPIRINVEIKNPLYVSQRDIKVYSASINDKRPMEKGRLALALRVTQVQIQVKKIQYLWGVDQKESIFSPYKLFKAASATPLAGPINSFQIYFTIPTIVPEGSDLTLSLETDSTSCLEHSIITNLPVQSGKQKVSCYFTIVSTLGYIKCVNIGAFQDPSIQYFIAAKVYYANSAPDPVNFGGISIKSVVLDGNGQPIPNINLFGDALGQKITLQANTEYLDTSGWHSSAAWSLGTTQIISTPDDGTLSGVPNGINALLTGQLNTVGIIPSLQTSQQLIFFLKVTPSQIGTDNNYYRMSILYNPSVVKYVTGYETKGIDFAAYSSTNSKWELDQFVCYSQANKQCVWYNKPQLQANTIEFTYNSLISNPYAFVRFECGLTTAGVPVSTCNNFQGQGTANTQAGALSMRNVYFDSGFQSSIYPDDKLLDFIITFEQKKFSDPNTVYTTVSTQLINAYTIQNYRLSNIKVSYINLYSQSSGTIQSNNGFYVPTMLRIGGSILRSESLNLDKIHVFLDENVDASNFMENYSTDQSDHSIGCSQATCQYFANSGAFLSSDTWFNQKKIEITNLPNIQNEFNILIPITNLNGKLPIRLVIAFTSSQNTVFGLGGLDKVLNAFRVAGLPVYGKLQSPIPTMNGIANNVAALSGYTALWAETGNTFNYKMDITNVGVQSTVTQTSLAGDATTKLVISQPTDAQMYGAGLTITSFSQNIFSISQIQFSTPPSTGAQSCTTFQYKINTNTAPQERQNQYNYVVYCPIDDYTYKIDNTATPSAFSIIIKNPSFPGFFVNGYDLSTVFSYAFSNNKGSLIAFNVESQTVATQVATGVGAPWACTTNTVTQISPSSTGRQKLQFVIQWNNSDLKIDSTVLNGYASLDVKVTFTDITGLTFLVTATPKIYCQNDQFSCEGTITGNSIDFILKPLKNNVIYTIERSQNIVITTFLTVGTPASSLKYNIDILIPTQKTGKNYIYGDSYNNIIYQQCAQNPFVFSANPYGNSLEVTDISYEILNQHARGTFSFNFKSISAREEFYSTSQYIFTLGFMASADNISVLQQNSIFCYVMERDYTTTNSPFQVSHRWKTLQIAPTFATITLTPQDFFVNPQNYQFKVVCVGGVTTDGVITTGLTAAWKDGSDTIQQTAAPVLSGNQINPQVVFTNPPTIVSRLFASPGMEAHYKFKIQIKTPLTVQSRIYIDFGIGFSPRINKNGHAECYITDSPTFDIQQGSQTLTLCEIINSRRLKVYANDLVSSLFYIDVLGVSMPQKQPAFAISRPVHWIGVDDDGDLTNGIVEQGTFLDTFPSSITSFSVMSLLNIQQNTNIIRRAHSLNFTIQTQRANILSTNLFYIDFPYQYDSITRGDNYPCTFQRNNLSTYPKNAQSYVASPNLALKCDFISKRRMRITINKQDDQTQSSTYETYSIFVQNIVSPSQVVSGLRFTIFASDSANLNAIILIAQDYSAGFISYVAETEKTDLQWNSIQLQQSQQNVVLTTLSYLYNYYSPVQYFNAYIGFYNCDMQLQPKSNTQNVFKNTFQYSFNNYISNFYFDNITNYLETAFTGQAVSQFKLAAQQSTSPGIYTLHPIKSSGDTLQQYMDLPPLNVVVSTNKCQINAASNAYNLPADGQTLPIIFDFTNCYPAQSIQYIPTNDLGDPTQLVVDQTTYQDTVDGSKGNYKTNYRMIMIFKPKSSNLIPVGTVINLSFNLGGYNLLSYNPPNNVQLTVTAALGSISAPVAAGIVIVSQQANTIVVQFSCDQPSIVLYQVGLEDNTPPAYTAIITQLTSARDFFSDNADYQYFKQYGRLVIPVANGNIQQTITNLQSSSVYNIYYYCLNQQPQASAVQTASFQVTSNQGYLLKINLYFSDMITYAQNQDIACAMTQAFSLNSQRIVTDQDVQCGGQYPYFVKTVSSQYKKQISVNKQYQYSYYILPDKTLVQDLVNLQIKEIIQYSTFNLTLLSNAQNPQLFPLLLDTETEDILTQSQVSASLNVASLDTNYATLNFTLIGQKGYIYIGIMAGSQNIQFQNFLQLVNYNNLLYFWSSYVPRDILQTVTFTNLQPQTTYTVFYAATNDNPSIQAQSTGVQTQYLTTKAIQVVVEAYSAQIIYSLFILAFYFLI</sequence>
<dbReference type="InParanoid" id="Q22R56"/>
<gene>
    <name evidence="3" type="ORF">TTHERM_00024250</name>
</gene>
<evidence type="ECO:0000256" key="2">
    <source>
        <dbReference type="SAM" id="SignalP"/>
    </source>
</evidence>
<dbReference type="RefSeq" id="XP_001008511.2">
    <property type="nucleotide sequence ID" value="XM_001008511.2"/>
</dbReference>